<dbReference type="GO" id="GO:0005634">
    <property type="term" value="C:nucleus"/>
    <property type="evidence" value="ECO:0007669"/>
    <property type="project" value="UniProtKB-SubCell"/>
</dbReference>
<keyword evidence="4" id="KW-1017">Isopeptide bond</keyword>
<dbReference type="PANTHER" id="PTHR13453:SF1">
    <property type="entry name" value="KAT8 REGULATORY NSL COMPLEX SUBUNIT 2"/>
    <property type="match status" value="1"/>
</dbReference>
<dbReference type="GO" id="GO:0005739">
    <property type="term" value="C:mitochondrion"/>
    <property type="evidence" value="ECO:0007669"/>
    <property type="project" value="UniProtKB-SubCell"/>
</dbReference>
<keyword evidence="9" id="KW-0539">Nucleus</keyword>
<protein>
    <recommendedName>
        <fullName evidence="3">KAT8 regulatory NSL complex subunit 2</fullName>
    </recommendedName>
    <alternativeName>
        <fullName evidence="11">NSL complex protein NSL2</fullName>
    </alternativeName>
    <alternativeName>
        <fullName evidence="10">Non-specific lethal 2 homolog</fullName>
    </alternativeName>
</protein>
<reference evidence="16" key="2">
    <citation type="submission" date="2023-03" db="EMBL/GenBank/DDBJ databases">
        <authorList>
            <person name="Inwood S.N."/>
            <person name="Skelly J.G."/>
            <person name="Guhlin J."/>
            <person name="Harrop T.W.R."/>
            <person name="Goldson S.G."/>
            <person name="Dearden P.K."/>
        </authorList>
    </citation>
    <scope>NUCLEOTIDE SEQUENCE</scope>
    <source>
        <strain evidence="16">Irish</strain>
        <tissue evidence="16">Whole body</tissue>
    </source>
</reference>
<comment type="subunit">
    <text evidence="13">Component of the NSL complex at least composed of KAT8/MOF, KANSL1, KANSL2, KANSL3, MCRS1, PHF20, OGT1/OGT, WDR5 and HCFC1.</text>
</comment>
<accession>A0AA39KLR7</accession>
<evidence type="ECO:0000256" key="8">
    <source>
        <dbReference type="ARBA" id="ARBA00023128"/>
    </source>
</evidence>
<evidence type="ECO:0000256" key="4">
    <source>
        <dbReference type="ARBA" id="ARBA00022499"/>
    </source>
</evidence>
<dbReference type="PANTHER" id="PTHR13453">
    <property type="entry name" value="KAT8 REGULATORY NSL COMPLEX SUBUNIT 2"/>
    <property type="match status" value="1"/>
</dbReference>
<feature type="domain" description="KANL2-like probable zinc-finger" evidence="15">
    <location>
        <begin position="337"/>
        <end position="396"/>
    </location>
</feature>
<feature type="region of interest" description="Disordered" evidence="14">
    <location>
        <begin position="439"/>
        <end position="495"/>
    </location>
</feature>
<evidence type="ECO:0000256" key="10">
    <source>
        <dbReference type="ARBA" id="ARBA00032947"/>
    </source>
</evidence>
<keyword evidence="6" id="KW-0832">Ubl conjugation</keyword>
<evidence type="ECO:0000256" key="1">
    <source>
        <dbReference type="ARBA" id="ARBA00004123"/>
    </source>
</evidence>
<evidence type="ECO:0000259" key="15">
    <source>
        <dbReference type="Pfam" id="PF13891"/>
    </source>
</evidence>
<organism evidence="16 17">
    <name type="scientific">Microctonus aethiopoides</name>
    <dbReference type="NCBI Taxonomy" id="144406"/>
    <lineage>
        <taxon>Eukaryota</taxon>
        <taxon>Metazoa</taxon>
        <taxon>Ecdysozoa</taxon>
        <taxon>Arthropoda</taxon>
        <taxon>Hexapoda</taxon>
        <taxon>Insecta</taxon>
        <taxon>Pterygota</taxon>
        <taxon>Neoptera</taxon>
        <taxon>Endopterygota</taxon>
        <taxon>Hymenoptera</taxon>
        <taxon>Apocrita</taxon>
        <taxon>Ichneumonoidea</taxon>
        <taxon>Braconidae</taxon>
        <taxon>Euphorinae</taxon>
        <taxon>Microctonus</taxon>
    </lineage>
</organism>
<evidence type="ECO:0000256" key="3">
    <source>
        <dbReference type="ARBA" id="ARBA00015508"/>
    </source>
</evidence>
<dbReference type="Proteomes" id="UP001168990">
    <property type="component" value="Unassembled WGS sequence"/>
</dbReference>
<dbReference type="GO" id="GO:0006325">
    <property type="term" value="P:chromatin organization"/>
    <property type="evidence" value="ECO:0007669"/>
    <property type="project" value="UniProtKB-KW"/>
</dbReference>
<dbReference type="Pfam" id="PF13891">
    <property type="entry name" value="zf-C3HC3H_KANSL2"/>
    <property type="match status" value="2"/>
</dbReference>
<name>A0AA39KLR7_9HYME</name>
<evidence type="ECO:0000256" key="7">
    <source>
        <dbReference type="ARBA" id="ARBA00022853"/>
    </source>
</evidence>
<evidence type="ECO:0000256" key="6">
    <source>
        <dbReference type="ARBA" id="ARBA00022843"/>
    </source>
</evidence>
<feature type="region of interest" description="Disordered" evidence="14">
    <location>
        <begin position="1"/>
        <end position="25"/>
    </location>
</feature>
<evidence type="ECO:0000256" key="5">
    <source>
        <dbReference type="ARBA" id="ARBA00022553"/>
    </source>
</evidence>
<keyword evidence="8" id="KW-0496">Mitochondrion</keyword>
<evidence type="ECO:0000256" key="14">
    <source>
        <dbReference type="SAM" id="MobiDB-lite"/>
    </source>
</evidence>
<gene>
    <name evidence="16" type="ORF">PV328_004477</name>
</gene>
<evidence type="ECO:0000313" key="16">
    <source>
        <dbReference type="EMBL" id="KAK0166017.1"/>
    </source>
</evidence>
<feature type="compositionally biased region" description="Low complexity" evidence="14">
    <location>
        <begin position="465"/>
        <end position="479"/>
    </location>
</feature>
<comment type="subcellular location">
    <subcellularLocation>
        <location evidence="2">Mitochondrion</location>
    </subcellularLocation>
    <subcellularLocation>
        <location evidence="1">Nucleus</location>
    </subcellularLocation>
</comment>
<feature type="domain" description="KANL2-like probable zinc-finger" evidence="15">
    <location>
        <begin position="46"/>
        <end position="109"/>
    </location>
</feature>
<feature type="compositionally biased region" description="Low complexity" evidence="14">
    <location>
        <begin position="10"/>
        <end position="25"/>
    </location>
</feature>
<evidence type="ECO:0000256" key="13">
    <source>
        <dbReference type="ARBA" id="ARBA00093543"/>
    </source>
</evidence>
<dbReference type="InterPro" id="IPR025927">
    <property type="entry name" value="Znf_KANL2-like"/>
</dbReference>
<evidence type="ECO:0000256" key="2">
    <source>
        <dbReference type="ARBA" id="ARBA00004173"/>
    </source>
</evidence>
<evidence type="ECO:0000256" key="9">
    <source>
        <dbReference type="ARBA" id="ARBA00023242"/>
    </source>
</evidence>
<reference evidence="16" key="1">
    <citation type="journal article" date="2023" name="bioRxiv">
        <title>Scaffold-level genome assemblies of two parasitoid biocontrol wasps reveal the parthenogenesis mechanism and an associated novel virus.</title>
        <authorList>
            <person name="Inwood S."/>
            <person name="Skelly J."/>
            <person name="Guhlin J."/>
            <person name="Harrop T."/>
            <person name="Goldson S."/>
            <person name="Dearden P."/>
        </authorList>
    </citation>
    <scope>NUCLEOTIDE SEQUENCE</scope>
    <source>
        <strain evidence="16">Irish</strain>
        <tissue evidence="16">Whole body</tissue>
    </source>
</reference>
<keyword evidence="7" id="KW-0156">Chromatin regulator</keyword>
<comment type="caution">
    <text evidence="16">The sequence shown here is derived from an EMBL/GenBank/DDBJ whole genome shotgun (WGS) entry which is preliminary data.</text>
</comment>
<evidence type="ECO:0000256" key="11">
    <source>
        <dbReference type="ARBA" id="ARBA00033378"/>
    </source>
</evidence>
<evidence type="ECO:0000313" key="17">
    <source>
        <dbReference type="Proteomes" id="UP001168990"/>
    </source>
</evidence>
<keyword evidence="5" id="KW-0597">Phosphoprotein</keyword>
<keyword evidence="17" id="KW-1185">Reference proteome</keyword>
<proteinExistence type="predicted"/>
<dbReference type="GO" id="GO:0044545">
    <property type="term" value="C:NSL complex"/>
    <property type="evidence" value="ECO:0007669"/>
    <property type="project" value="TreeGrafter"/>
</dbReference>
<dbReference type="AlphaFoldDB" id="A0AA39KLR7"/>
<evidence type="ECO:0000256" key="12">
    <source>
        <dbReference type="ARBA" id="ARBA00093359"/>
    </source>
</evidence>
<dbReference type="EMBL" id="JAQQBS010001422">
    <property type="protein sequence ID" value="KAK0166017.1"/>
    <property type="molecule type" value="Genomic_DNA"/>
</dbReference>
<dbReference type="InterPro" id="IPR026316">
    <property type="entry name" value="NSL2"/>
</dbReference>
<sequence length="495" mass="55577">MFRVPKTMPAISSSSSSSTSSTSVASTSSISTNAVMTKRLKMSQKCSYNSYDCSQSCIEGYSYCMKHILSDPIAPYKQCAFIYNTNGRKCTNPAPKLDRRDATYCSEHTRKAQIARIKSTSRHTLSETPETLLLNLSHYTTKSINSDGHKESNDKSLIKALDPFSDIDAFRVNASGCNILDYASSSDSDVEPTVSSEALRGAFLDDSDNESIHNSQEDPLKHAGIFTAEEVIYIAREKLIRLQSLYIEQFKRLQYTMREKRRKYLHALKKEKETLCSIHDQSKETAREKKMYEKLKALNRYHRRSGVEAILYKKSLEKRSKMTEGASQKPPSVPKCIFTEGGVKCGERTLPSAKHCRKHILKDQHQVLFKACGAIRADIECHEPVPVVFDSNCVFHMDLPAPCKLEPMKFEKEKLDEVKKLDNSSMGDGQSMEIDVVGESHEIDPDDDMAGLMREMNDSGNNKKSTLTESQTSETSTDTAYSLTAQSDKDDMSSV</sequence>
<comment type="function">
    <text evidence="12">Non-catalytic component of the NSL histone acetyltransferase complex, a multiprotein complex that mediates histone H4 acetylation at 'Lys-5'- and 'Lys-8' (H4K5ac and H4K8ac) at transcription start sites and promotes transcription initiation. Required for NSL complex stability and for transcription of intraciliary transport genes in both ciliated and non-ciliated cells by regulating histone H4 acetylation at 'Lys-5'- and 'Lys-12' (H4K5ac and H4K12ac). This is necessary for cilium assembly in ciliated cells and for organization of the microtubule cytoskeleton in non-ciliated cells. Required within the NSL complex to maintain nuclear architecture stability by promoting KAT8-mediated acetylation of lamin LMNA.</text>
</comment>